<dbReference type="Proteomes" id="UP000222126">
    <property type="component" value="Segment"/>
</dbReference>
<dbReference type="GeneID" id="54976474"/>
<dbReference type="KEGG" id="vg:54976474"/>
<dbReference type="EMBL" id="KX397280">
    <property type="protein sequence ID" value="ANS06234.1"/>
    <property type="molecule type" value="Genomic_DNA"/>
</dbReference>
<name>A0A1B1IY37_9CAUD</name>
<dbReference type="RefSeq" id="YP_009786398.1">
    <property type="nucleotide sequence ID" value="NC_047768.1"/>
</dbReference>
<organism evidence="1 2">
    <name type="scientific">Phage MedPE-SWcel-C56</name>
    <dbReference type="NCBI Taxonomy" id="1871314"/>
    <lineage>
        <taxon>Viruses</taxon>
        <taxon>Duplodnaviria</taxon>
        <taxon>Heunggongvirae</taxon>
        <taxon>Uroviricota</taxon>
        <taxon>Caudoviricetes</taxon>
        <taxon>Autographivirales</taxon>
        <taxon>Kafavirus</taxon>
        <taxon>Kafavirus SWcelC56</taxon>
    </lineage>
</organism>
<evidence type="ECO:0008006" key="3">
    <source>
        <dbReference type="Google" id="ProtNLM"/>
    </source>
</evidence>
<dbReference type="Pfam" id="PF25675">
    <property type="entry name" value="Phage_nozzle"/>
    <property type="match status" value="1"/>
</dbReference>
<sequence>MPTVDGSLGAMLQGVNQQPSRIRPVGHVTEQINYESDVQEGITSRPGTDEIAKLTGSTSTMAILDFSWQGTKYQAGFGLGEFKVWDDAGAALTLSSPDGLGYIGEDMLFYTDEDEKVVFCLNRDKVVEADATVVGRPFDAGLITCLGGQFSRTYEVTISSGVTSITASYTTPDGTGSGDADNTSSDAIIEEIRLALVAEGLPTGMTLERASDVLVVNYTAPMTIAVSDGEYGAVLRAATETVDKVEDLPRFAKHGHVVRVVGDVSGDDDYYLRFNSDTTDVDGDGFGDTGVWEETADPSLAHNLDLDTMPMELTISGSSATLSRGSWLGRRIGDEDSNPIPSFVGKSIRDLGGFESRLAVLAGGKVIMSRSDDPRDFFKKSATVDSDSDPVEVKSMKSSGASLDWMIPFDRNLLLVSDPGSAQFVITGGGLTPSNASMVLTTDYTVNTGARPVTTGRTVMLPFLSGVHSGINEFFTNDQVATNGADPLTSAQDKYIQGTVSSMAVAENFNLVAFTASGDTDTLYVYKYLWNASDRVQSSWSKRQFPGPVRNVFFDSSNMFVTIDNVDNPGEAILLRMDLNRTDDDVGFHITLDRKTVHTVDADNEITVDYEDAIVVQRTGCATPGNYAVPETITDNGDGTFTHEFRASTCPEGSTVTVGLPVYRELQPTQPEYRDREGRVVSNVVLTIAAYMITLARSADVKVTFDSAYRANREFWPRRFPLDDDHLDPDRYGFKNHTLRVPWRERNDRASMTITSEDIRPDTILEIEWDGSFRKLRRRLG</sequence>
<proteinExistence type="predicted"/>
<accession>A0A1B1IY37</accession>
<dbReference type="InterPro" id="IPR058003">
    <property type="entry name" value="Phage_gp12"/>
</dbReference>
<reference evidence="1 2" key="1">
    <citation type="submission" date="2016-06" db="EMBL/GenBank/DDBJ databases">
        <title>Not all particles are equal: the selective enrichment of particle-associated bacteria from the Mediterranean Sea.</title>
        <authorList>
            <person name="Lopez-Perez M."/>
            <person name="Kimes N.E."/>
            <person name="Haro-Moreno J.M."/>
            <person name="Rodriguez-Valera F."/>
        </authorList>
    </citation>
    <scope>NUCLEOTIDE SEQUENCE [LARGE SCALE GENOMIC DNA]</scope>
</reference>
<evidence type="ECO:0000313" key="1">
    <source>
        <dbReference type="EMBL" id="ANS06234.1"/>
    </source>
</evidence>
<protein>
    <recommendedName>
        <fullName evidence="3">Tail protein</fullName>
    </recommendedName>
</protein>
<keyword evidence="2" id="KW-1185">Reference proteome</keyword>
<evidence type="ECO:0000313" key="2">
    <source>
        <dbReference type="Proteomes" id="UP000222126"/>
    </source>
</evidence>